<evidence type="ECO:0000256" key="6">
    <source>
        <dbReference type="ARBA" id="ARBA00022801"/>
    </source>
</evidence>
<dbReference type="PROSITE" id="PS51882">
    <property type="entry name" value="G_ALPHA"/>
    <property type="match status" value="1"/>
</dbReference>
<dbReference type="PANTHER" id="PTHR10218">
    <property type="entry name" value="GTP-BINDING PROTEIN ALPHA SUBUNIT"/>
    <property type="match status" value="1"/>
</dbReference>
<comment type="subunit">
    <text evidence="15">G proteins are composed of 3 units; alpha, beta and gamma. The alpha chain contains the guanine nucleotide binding site. Forms a complex with GNB1 and GNG3. Interacts with RGS14. Interacts with RGS16. Interacts with RGS19. Interacts (when palmitoylated) with ADGRG3.</text>
</comment>
<comment type="function">
    <text evidence="13">Guanine nucleotide-binding proteins (G proteins) function as transducers downstream of G protein-coupled receptors (GPCRs) in numerous signaling cascades. The alpha chain contains the guanine nucleotide binding site and alternates between an active, GTP-bound state and an inactive, GDP-bound state. Signaling by an activated GPCR promotes GDP release and GTP binding. The alpha subunit has a low GTPase activity that converts bound GTP to GDP, thereby terminating the signal. Both GDP release and GTP hydrolysis are modulated by numerous regulatory proteins. Signaling is mediated via effector proteins, such as adenylate cyclase. Inhibits adenylate cyclase activity, leading to decreased intracellular cAMP levels.</text>
</comment>
<evidence type="ECO:0000256" key="2">
    <source>
        <dbReference type="ARBA" id="ARBA00006628"/>
    </source>
</evidence>
<dbReference type="Gene3D" id="3.40.50.300">
    <property type="entry name" value="P-loop containing nucleotide triphosphate hydrolases"/>
    <property type="match status" value="2"/>
</dbReference>
<evidence type="ECO:0000256" key="10">
    <source>
        <dbReference type="ARBA" id="ARBA00023224"/>
    </source>
</evidence>
<dbReference type="SUPFAM" id="SSF47895">
    <property type="entry name" value="Transducin (alpha subunit), insertion domain"/>
    <property type="match status" value="1"/>
</dbReference>
<reference evidence="19" key="1">
    <citation type="journal article" date="2019" name="IScience">
        <title>Narwhal Genome Reveals Long-Term Low Genetic Diversity despite Current Large Abundance Size.</title>
        <authorList>
            <person name="Westbury M.V."/>
            <person name="Petersen B."/>
            <person name="Garde E."/>
            <person name="Heide-Jorgensen M.P."/>
            <person name="Lorenzen E.D."/>
        </authorList>
    </citation>
    <scope>NUCLEOTIDE SEQUENCE [LARGE SCALE GENOMIC DNA]</scope>
</reference>
<keyword evidence="10" id="KW-0807">Transducer</keyword>
<dbReference type="SUPFAM" id="SSF52540">
    <property type="entry name" value="P-loop containing nucleoside triphosphate hydrolases"/>
    <property type="match status" value="1"/>
</dbReference>
<dbReference type="GO" id="GO:0005525">
    <property type="term" value="F:GTP binding"/>
    <property type="evidence" value="ECO:0007669"/>
    <property type="project" value="UniProtKB-KW"/>
</dbReference>
<keyword evidence="5 16" id="KW-0547">Nucleotide-binding</keyword>
<feature type="binding site" evidence="16">
    <location>
        <begin position="43"/>
        <end position="48"/>
    </location>
    <ligand>
        <name>GTP</name>
        <dbReference type="ChEBI" id="CHEBI:37565"/>
    </ligand>
</feature>
<feature type="binding site" evidence="16">
    <location>
        <begin position="224"/>
        <end position="225"/>
    </location>
    <ligand>
        <name>GTP</name>
        <dbReference type="ChEBI" id="CHEBI:37565"/>
    </ligand>
</feature>
<dbReference type="GO" id="GO:0005834">
    <property type="term" value="C:heterotrimeric G-protein complex"/>
    <property type="evidence" value="ECO:0007669"/>
    <property type="project" value="TreeGrafter"/>
</dbReference>
<dbReference type="PRINTS" id="PR00318">
    <property type="entry name" value="GPROTEINA"/>
</dbReference>
<proteinExistence type="inferred from homology"/>
<dbReference type="CDD" id="cd00066">
    <property type="entry name" value="G-alpha"/>
    <property type="match status" value="1"/>
</dbReference>
<evidence type="ECO:0000256" key="16">
    <source>
        <dbReference type="PIRSR" id="PIRSR601019-1"/>
    </source>
</evidence>
<evidence type="ECO:0000256" key="15">
    <source>
        <dbReference type="ARBA" id="ARBA00050015"/>
    </source>
</evidence>
<dbReference type="GO" id="GO:0051430">
    <property type="term" value="F:corticotropin-releasing hormone receptor 1 binding"/>
    <property type="evidence" value="ECO:0007669"/>
    <property type="project" value="TreeGrafter"/>
</dbReference>
<dbReference type="GO" id="GO:0005737">
    <property type="term" value="C:cytoplasm"/>
    <property type="evidence" value="ECO:0007669"/>
    <property type="project" value="TreeGrafter"/>
</dbReference>
<dbReference type="FunFam" id="3.40.50.300:FF:003559">
    <property type="entry name" value="Guanine nucleotide-binding protein G(i) subunit alpha-1"/>
    <property type="match status" value="1"/>
</dbReference>
<dbReference type="InterPro" id="IPR001019">
    <property type="entry name" value="Gprotein_alpha_su"/>
</dbReference>
<dbReference type="GO" id="GO:0031821">
    <property type="term" value="F:G protein-coupled serotonin receptor binding"/>
    <property type="evidence" value="ECO:0007669"/>
    <property type="project" value="TreeGrafter"/>
</dbReference>
<dbReference type="FunFam" id="3.40.50.300:FF:002307">
    <property type="entry name" value="Guanine nucleotide-binding protein G(k) subunit alpha"/>
    <property type="match status" value="1"/>
</dbReference>
<feature type="binding site" evidence="17">
    <location>
        <position position="47"/>
    </location>
    <ligand>
        <name>Mg(2+)</name>
        <dbReference type="ChEBI" id="CHEBI:18420"/>
    </ligand>
</feature>
<dbReference type="InterPro" id="IPR027417">
    <property type="entry name" value="P-loop_NTPase"/>
</dbReference>
<feature type="binding site" evidence="16">
    <location>
        <begin position="274"/>
        <end position="278"/>
    </location>
    <ligand>
        <name>GTP</name>
        <dbReference type="ChEBI" id="CHEBI:37565"/>
    </ligand>
</feature>
<keyword evidence="11" id="KW-0449">Lipoprotein</keyword>
<sequence length="427" mass="48148">MGCTLSAEERAALERSKAIEKNLKEDGISAAKDVKLLLLGAGESGKSTIVKQMKIIHEDGFSGEDVKQYKPVVYSNTIQSLAAIVRAMDTLGIEYGDKERKSMWASISQQRQGIWSAEQWELLLLSGSGRNLEGGVHRRKSGKLARFITVIPQVPGQGFCPHRGLKAAVHVSSQADAKMVCDVVSRMEDTEPFSPELLSAMMRLWGDSGIQECFNRSREYQLNDSAKYYLDSLDRIGAADYQPTEQDILRTRVKTTGIVETHFTFKNLHFRLFDVGGQRSERKKWIHCFEDVTAIIFCVALSGYDQVLHEDETTNRMHESLKLFDSICNNKWFTDTSIILFLNKKDIFEEKIKKSPLSICFPEYTGPNTFTEAVAHIQAQYESKNKSAHKEIYTHITCATDTNNIQFVFDAVTDVIIAKNLRGCGLY</sequence>
<evidence type="ECO:0000256" key="9">
    <source>
        <dbReference type="ARBA" id="ARBA00023139"/>
    </source>
</evidence>
<evidence type="ECO:0000256" key="8">
    <source>
        <dbReference type="ARBA" id="ARBA00023134"/>
    </source>
</evidence>
<protein>
    <recommendedName>
        <fullName evidence="12">Guanine nucleotide-binding protein G(o) subunit alpha</fullName>
    </recommendedName>
</protein>
<feature type="binding site" evidence="16">
    <location>
        <begin position="343"/>
        <end position="346"/>
    </location>
    <ligand>
        <name>GTP</name>
        <dbReference type="ChEBI" id="CHEBI:37565"/>
    </ligand>
</feature>
<dbReference type="EMBL" id="RWIC01000723">
    <property type="protein sequence ID" value="TKC40642.1"/>
    <property type="molecule type" value="Genomic_DNA"/>
</dbReference>
<keyword evidence="3" id="KW-0519">Myristate</keyword>
<evidence type="ECO:0000256" key="14">
    <source>
        <dbReference type="ARBA" id="ARBA00049117"/>
    </source>
</evidence>
<comment type="catalytic activity">
    <reaction evidence="14">
        <text>GTP + H2O = GDP + phosphate + H(+)</text>
        <dbReference type="Rhea" id="RHEA:19669"/>
        <dbReference type="ChEBI" id="CHEBI:15377"/>
        <dbReference type="ChEBI" id="CHEBI:15378"/>
        <dbReference type="ChEBI" id="CHEBI:37565"/>
        <dbReference type="ChEBI" id="CHEBI:43474"/>
        <dbReference type="ChEBI" id="CHEBI:58189"/>
    </reaction>
    <physiologicalReaction direction="left-to-right" evidence="14">
        <dbReference type="Rhea" id="RHEA:19670"/>
    </physiologicalReaction>
</comment>
<dbReference type="Pfam" id="PF00503">
    <property type="entry name" value="G-alpha"/>
    <property type="match status" value="1"/>
</dbReference>
<dbReference type="Gene3D" id="1.10.400.10">
    <property type="entry name" value="GI Alpha 1, domain 2-like"/>
    <property type="match status" value="1"/>
</dbReference>
<evidence type="ECO:0000256" key="3">
    <source>
        <dbReference type="ARBA" id="ARBA00022707"/>
    </source>
</evidence>
<evidence type="ECO:0000313" key="19">
    <source>
        <dbReference type="Proteomes" id="UP000308365"/>
    </source>
</evidence>
<dbReference type="GO" id="GO:0003924">
    <property type="term" value="F:GTPase activity"/>
    <property type="evidence" value="ECO:0007669"/>
    <property type="project" value="InterPro"/>
</dbReference>
<evidence type="ECO:0000256" key="1">
    <source>
        <dbReference type="ARBA" id="ARBA00004635"/>
    </source>
</evidence>
<keyword evidence="9" id="KW-0564">Palmitate</keyword>
<keyword evidence="8 16" id="KW-0342">GTP-binding</keyword>
<comment type="similarity">
    <text evidence="2">Belongs to the G-alpha family. G(i/o/t/z) subfamily.</text>
</comment>
<dbReference type="GO" id="GO:0031852">
    <property type="term" value="F:mu-type opioid receptor binding"/>
    <property type="evidence" value="ECO:0007669"/>
    <property type="project" value="TreeGrafter"/>
</dbReference>
<dbReference type="Proteomes" id="UP000308365">
    <property type="component" value="Unassembled WGS sequence"/>
</dbReference>
<dbReference type="GO" id="GO:0007212">
    <property type="term" value="P:G protein-coupled dopamine receptor signaling pathway"/>
    <property type="evidence" value="ECO:0007669"/>
    <property type="project" value="TreeGrafter"/>
</dbReference>
<evidence type="ECO:0000256" key="17">
    <source>
        <dbReference type="PIRSR" id="PIRSR601019-2"/>
    </source>
</evidence>
<comment type="subcellular location">
    <subcellularLocation>
        <location evidence="1">Membrane</location>
        <topology evidence="1">Lipid-anchor</topology>
    </subcellularLocation>
</comment>
<dbReference type="GO" id="GO:0046872">
    <property type="term" value="F:metal ion binding"/>
    <property type="evidence" value="ECO:0007669"/>
    <property type="project" value="UniProtKB-KW"/>
</dbReference>
<evidence type="ECO:0000256" key="7">
    <source>
        <dbReference type="ARBA" id="ARBA00022842"/>
    </source>
</evidence>
<comment type="caution">
    <text evidence="18">The sequence shown here is derived from an EMBL/GenBank/DDBJ whole genome shotgun (WGS) entry which is preliminary data.</text>
</comment>
<gene>
    <name evidence="18" type="ORF">EI555_015552</name>
</gene>
<evidence type="ECO:0000256" key="11">
    <source>
        <dbReference type="ARBA" id="ARBA00023288"/>
    </source>
</evidence>
<name>A0A4U1EVE4_MONMO</name>
<accession>A0A4U1EVE4</accession>
<evidence type="ECO:0000256" key="4">
    <source>
        <dbReference type="ARBA" id="ARBA00022723"/>
    </source>
</evidence>
<dbReference type="GO" id="GO:0007188">
    <property type="term" value="P:adenylate cyclase-modulating G protein-coupled receptor signaling pathway"/>
    <property type="evidence" value="ECO:0007669"/>
    <property type="project" value="TreeGrafter"/>
</dbReference>
<dbReference type="InterPro" id="IPR011025">
    <property type="entry name" value="GproteinA_insert"/>
</dbReference>
<dbReference type="PANTHER" id="PTHR10218:SF363">
    <property type="entry name" value="G PROTEIN SUBUNIT ALPHA O1"/>
    <property type="match status" value="1"/>
</dbReference>
<keyword evidence="4 17" id="KW-0479">Metal-binding</keyword>
<organism evidence="18 19">
    <name type="scientific">Monodon monoceros</name>
    <name type="common">Narwhal</name>
    <name type="synonym">Ceratodon monodon</name>
    <dbReference type="NCBI Taxonomy" id="40151"/>
    <lineage>
        <taxon>Eukaryota</taxon>
        <taxon>Metazoa</taxon>
        <taxon>Chordata</taxon>
        <taxon>Craniata</taxon>
        <taxon>Vertebrata</taxon>
        <taxon>Euteleostomi</taxon>
        <taxon>Mammalia</taxon>
        <taxon>Eutheria</taxon>
        <taxon>Laurasiatheria</taxon>
        <taxon>Artiodactyla</taxon>
        <taxon>Whippomorpha</taxon>
        <taxon>Cetacea</taxon>
        <taxon>Odontoceti</taxon>
        <taxon>Monodontidae</taxon>
        <taxon>Monodon</taxon>
    </lineage>
</organism>
<dbReference type="FunFam" id="1.10.400.10:FF:000020">
    <property type="entry name" value="Guanine nucleotide-binding protein G(o) subunit alpha"/>
    <property type="match status" value="1"/>
</dbReference>
<evidence type="ECO:0000313" key="18">
    <source>
        <dbReference type="EMBL" id="TKC40642.1"/>
    </source>
</evidence>
<feature type="binding site" evidence="16">
    <location>
        <position position="399"/>
    </location>
    <ligand>
        <name>GTP</name>
        <dbReference type="ChEBI" id="CHEBI:37565"/>
    </ligand>
</feature>
<dbReference type="SMART" id="SM00275">
    <property type="entry name" value="G_alpha"/>
    <property type="match status" value="1"/>
</dbReference>
<feature type="binding site" evidence="16">
    <location>
        <begin position="249"/>
        <end position="255"/>
    </location>
    <ligand>
        <name>GTP</name>
        <dbReference type="ChEBI" id="CHEBI:37565"/>
    </ligand>
</feature>
<keyword evidence="7 17" id="KW-0460">Magnesium</keyword>
<dbReference type="GO" id="GO:0031683">
    <property type="term" value="F:G-protein beta/gamma-subunit complex binding"/>
    <property type="evidence" value="ECO:0007669"/>
    <property type="project" value="InterPro"/>
</dbReference>
<dbReference type="AlphaFoldDB" id="A0A4U1EVE4"/>
<evidence type="ECO:0000256" key="12">
    <source>
        <dbReference type="ARBA" id="ARBA00040796"/>
    </source>
</evidence>
<evidence type="ECO:0000256" key="13">
    <source>
        <dbReference type="ARBA" id="ARBA00045229"/>
    </source>
</evidence>
<keyword evidence="6" id="KW-0378">Hydrolase</keyword>
<feature type="binding site" evidence="17">
    <location>
        <position position="255"/>
    </location>
    <ligand>
        <name>Mg(2+)</name>
        <dbReference type="ChEBI" id="CHEBI:18420"/>
    </ligand>
</feature>
<evidence type="ECO:0000256" key="5">
    <source>
        <dbReference type="ARBA" id="ARBA00022741"/>
    </source>
</evidence>